<gene>
    <name evidence="2" type="ORF">GCM10009765_42810</name>
</gene>
<keyword evidence="1" id="KW-1133">Transmembrane helix</keyword>
<reference evidence="2 3" key="1">
    <citation type="journal article" date="2019" name="Int. J. Syst. Evol. Microbiol.">
        <title>The Global Catalogue of Microorganisms (GCM) 10K type strain sequencing project: providing services to taxonomists for standard genome sequencing and annotation.</title>
        <authorList>
            <consortium name="The Broad Institute Genomics Platform"/>
            <consortium name="The Broad Institute Genome Sequencing Center for Infectious Disease"/>
            <person name="Wu L."/>
            <person name="Ma J."/>
        </authorList>
    </citation>
    <scope>NUCLEOTIDE SEQUENCE [LARGE SCALE GENOMIC DNA]</scope>
    <source>
        <strain evidence="2 3">JCM 14718</strain>
    </source>
</reference>
<dbReference type="Proteomes" id="UP001500618">
    <property type="component" value="Unassembled WGS sequence"/>
</dbReference>
<keyword evidence="1" id="KW-0812">Transmembrane</keyword>
<dbReference type="EMBL" id="BAAANY010000015">
    <property type="protein sequence ID" value="GAA1688791.1"/>
    <property type="molecule type" value="Genomic_DNA"/>
</dbReference>
<protein>
    <recommendedName>
        <fullName evidence="4">YcxB family protein</fullName>
    </recommendedName>
</protein>
<sequence>MIDLSYEIPMDHAFLRGVVRANAGKRIWLSRIVGAVGVIVGVLALLAGLVPSARSSLFFGVILVLLGGYLLFRVRIGAAVAWRRIAKMPAGQWAVRITEGGIEEITPVGREQHPWTSIRKVTHTDSLFVFRVAVPAGVIGIPRASMSMQDTRDLHDLLVRHGLRQAWPSSTGVPN</sequence>
<evidence type="ECO:0000313" key="3">
    <source>
        <dbReference type="Proteomes" id="UP001500618"/>
    </source>
</evidence>
<keyword evidence="3" id="KW-1185">Reference proteome</keyword>
<dbReference type="RefSeq" id="WP_344312067.1">
    <property type="nucleotide sequence ID" value="NZ_BAAANY010000015.1"/>
</dbReference>
<evidence type="ECO:0000256" key="1">
    <source>
        <dbReference type="SAM" id="Phobius"/>
    </source>
</evidence>
<evidence type="ECO:0000313" key="2">
    <source>
        <dbReference type="EMBL" id="GAA1688791.1"/>
    </source>
</evidence>
<accession>A0ABN2HJG9</accession>
<name>A0ABN2HJG9_9ACTN</name>
<proteinExistence type="predicted"/>
<organism evidence="2 3">
    <name type="scientific">Fodinicola feengrottensis</name>
    <dbReference type="NCBI Taxonomy" id="435914"/>
    <lineage>
        <taxon>Bacteria</taxon>
        <taxon>Bacillati</taxon>
        <taxon>Actinomycetota</taxon>
        <taxon>Actinomycetes</taxon>
        <taxon>Mycobacteriales</taxon>
        <taxon>Fodinicola</taxon>
    </lineage>
</organism>
<evidence type="ECO:0008006" key="4">
    <source>
        <dbReference type="Google" id="ProtNLM"/>
    </source>
</evidence>
<feature type="transmembrane region" description="Helical" evidence="1">
    <location>
        <begin position="28"/>
        <end position="50"/>
    </location>
</feature>
<comment type="caution">
    <text evidence="2">The sequence shown here is derived from an EMBL/GenBank/DDBJ whole genome shotgun (WGS) entry which is preliminary data.</text>
</comment>
<keyword evidence="1" id="KW-0472">Membrane</keyword>
<feature type="transmembrane region" description="Helical" evidence="1">
    <location>
        <begin position="56"/>
        <end position="74"/>
    </location>
</feature>